<dbReference type="GO" id="GO:0042421">
    <property type="term" value="P:norepinephrine biosynthetic process"/>
    <property type="evidence" value="ECO:0007669"/>
    <property type="project" value="TreeGrafter"/>
</dbReference>
<evidence type="ECO:0000313" key="3">
    <source>
        <dbReference type="EnsemblMetazoa" id="ADAC006296-PA"/>
    </source>
</evidence>
<dbReference type="HOGENOM" id="CLU_1897941_0_0_1"/>
<reference evidence="2 4" key="1">
    <citation type="journal article" date="2010" name="BMC Genomics">
        <title>Combination of measures distinguishes pre-miRNAs from other stem-loops in the genome of the newly sequenced Anopheles darlingi.</title>
        <authorList>
            <person name="Mendes N.D."/>
            <person name="Freitas A.T."/>
            <person name="Vasconcelos A.T."/>
            <person name="Sagot M.F."/>
        </authorList>
    </citation>
    <scope>NUCLEOTIDE SEQUENCE</scope>
</reference>
<proteinExistence type="predicted"/>
<keyword evidence="4" id="KW-1185">Reference proteome</keyword>
<dbReference type="GO" id="GO:0030667">
    <property type="term" value="C:secretory granule membrane"/>
    <property type="evidence" value="ECO:0007669"/>
    <property type="project" value="TreeGrafter"/>
</dbReference>
<dbReference type="InterPro" id="IPR045266">
    <property type="entry name" value="DOH_DOMON"/>
</dbReference>
<dbReference type="GO" id="GO:0042420">
    <property type="term" value="P:dopamine catabolic process"/>
    <property type="evidence" value="ECO:0007669"/>
    <property type="project" value="TreeGrafter"/>
</dbReference>
<accession>W5JGJ1</accession>
<dbReference type="STRING" id="43151.W5JGJ1"/>
<gene>
    <name evidence="2" type="ORF">AND_006296</name>
</gene>
<dbReference type="GO" id="GO:0004500">
    <property type="term" value="F:dopamine beta-monooxygenase activity"/>
    <property type="evidence" value="ECO:0007669"/>
    <property type="project" value="InterPro"/>
</dbReference>
<dbReference type="OMA" id="CKRRNET"/>
<reference evidence="2" key="3">
    <citation type="journal article" date="2013" name="Nucleic Acids Res.">
        <title>The genome of Anopheles darlingi, the main neotropical malaria vector.</title>
        <authorList>
            <person name="Marinotti O."/>
            <person name="Cerqueira G.C."/>
            <person name="de Almeida L.G."/>
            <person name="Ferro M.I."/>
            <person name="Loreto E.L."/>
            <person name="Zaha A."/>
            <person name="Teixeira S.M."/>
            <person name="Wespiser A.R."/>
            <person name="Almeida E Silva A."/>
            <person name="Schlindwein A.D."/>
            <person name="Pacheco A.C."/>
            <person name="Silva A.L."/>
            <person name="Graveley B.R."/>
            <person name="Walenz B.P."/>
            <person name="Lima Bde A."/>
            <person name="Ribeiro C.A."/>
            <person name="Nunes-Silva C.G."/>
            <person name="de Carvalho C.R."/>
            <person name="Soares C.M."/>
            <person name="de Menezes C.B."/>
            <person name="Matiolli C."/>
            <person name="Caffrey D."/>
            <person name="Araujo D.A."/>
            <person name="de Oliveira D.M."/>
            <person name="Golenbock D."/>
            <person name="Grisard E.C."/>
            <person name="Fantinatti-Garboggini F."/>
            <person name="de Carvalho F.M."/>
            <person name="Barcellos F.G."/>
            <person name="Prosdocimi F."/>
            <person name="May G."/>
            <person name="Azevedo Junior G.M."/>
            <person name="Guimaraes G.M."/>
            <person name="Goldman G.H."/>
            <person name="Padilha I.Q."/>
            <person name="Batista Jda S."/>
            <person name="Ferro J.A."/>
            <person name="Ribeiro J.M."/>
            <person name="Fietto J.L."/>
            <person name="Dabbas K.M."/>
            <person name="Cerdeira L."/>
            <person name="Agnez-Lima L.F."/>
            <person name="Brocchi M."/>
            <person name="de Carvalho M.O."/>
            <person name="Teixeira Mde M."/>
            <person name="Diniz Maia Mde M."/>
            <person name="Goldman M.H."/>
            <person name="Cruz Schneider M.P."/>
            <person name="Felipe M.S."/>
            <person name="Hungria M."/>
            <person name="Nicolas M.F."/>
            <person name="Pereira M."/>
            <person name="Montes M.A."/>
            <person name="Cantao M.E."/>
            <person name="Vincentz M."/>
            <person name="Rafael M.S."/>
            <person name="Silverman N."/>
            <person name="Stoco P.H."/>
            <person name="Souza R.C."/>
            <person name="Vicentini R."/>
            <person name="Gazzinelli R.T."/>
            <person name="Neves Rde O."/>
            <person name="Silva R."/>
            <person name="Astolfi-Filho S."/>
            <person name="Maciel T.E."/>
            <person name="Urmenyi T.P."/>
            <person name="Tadei W.P."/>
            <person name="Camargo E.P."/>
            <person name="de Vasconcelos A.T."/>
        </authorList>
    </citation>
    <scope>NUCLEOTIDE SEQUENCE</scope>
</reference>
<dbReference type="PANTHER" id="PTHR10157:SF40">
    <property type="entry name" value="MOXD1 HOMOLOG 2"/>
    <property type="match status" value="1"/>
</dbReference>
<sequence length="134" mass="14680">MGSRGHVNDVRGGVRWCWWLHIDGLRVLLSVLVLCGLCVAGSGAAAAGPQPQWDHLVDFDPNYRLLWTVGSQEITFEIQARTLGYVGLGFSKDGTLSGADIAIGWIDQGHVYLQDLSESRSVASSHCKRRNETQ</sequence>
<name>W5JGJ1_ANODA</name>
<organism evidence="2">
    <name type="scientific">Anopheles darlingi</name>
    <name type="common">Mosquito</name>
    <dbReference type="NCBI Taxonomy" id="43151"/>
    <lineage>
        <taxon>Eukaryota</taxon>
        <taxon>Metazoa</taxon>
        <taxon>Ecdysozoa</taxon>
        <taxon>Arthropoda</taxon>
        <taxon>Hexapoda</taxon>
        <taxon>Insecta</taxon>
        <taxon>Pterygota</taxon>
        <taxon>Neoptera</taxon>
        <taxon>Endopterygota</taxon>
        <taxon>Diptera</taxon>
        <taxon>Nematocera</taxon>
        <taxon>Culicoidea</taxon>
        <taxon>Culicidae</taxon>
        <taxon>Anophelinae</taxon>
        <taxon>Anopheles</taxon>
    </lineage>
</organism>
<dbReference type="CDD" id="cd09631">
    <property type="entry name" value="DOMON_DOH"/>
    <property type="match status" value="1"/>
</dbReference>
<evidence type="ECO:0000313" key="2">
    <source>
        <dbReference type="EMBL" id="ETN62030.1"/>
    </source>
</evidence>
<dbReference type="eggNOG" id="KOG3568">
    <property type="taxonomic scope" value="Eukaryota"/>
</dbReference>
<dbReference type="InterPro" id="IPR000945">
    <property type="entry name" value="DBH-like"/>
</dbReference>
<reference evidence="3" key="4">
    <citation type="submission" date="2015-06" db="UniProtKB">
        <authorList>
            <consortium name="EnsemblMetazoa"/>
        </authorList>
    </citation>
    <scope>IDENTIFICATION</scope>
</reference>
<dbReference type="Proteomes" id="UP000000673">
    <property type="component" value="Unassembled WGS sequence"/>
</dbReference>
<dbReference type="GO" id="GO:0005615">
    <property type="term" value="C:extracellular space"/>
    <property type="evidence" value="ECO:0007669"/>
    <property type="project" value="TreeGrafter"/>
</dbReference>
<protein>
    <submittedName>
        <fullName evidence="2">Dopamine beta hydroxylase</fullName>
    </submittedName>
</protein>
<evidence type="ECO:0000313" key="4">
    <source>
        <dbReference type="Proteomes" id="UP000000673"/>
    </source>
</evidence>
<feature type="domain" description="DOMON" evidence="1">
    <location>
        <begin position="61"/>
        <end position="134"/>
    </location>
</feature>
<dbReference type="GO" id="GO:0006589">
    <property type="term" value="P:octopamine biosynthetic process"/>
    <property type="evidence" value="ECO:0007669"/>
    <property type="project" value="TreeGrafter"/>
</dbReference>
<reference evidence="2" key="2">
    <citation type="submission" date="2010-05" db="EMBL/GenBank/DDBJ databases">
        <authorList>
            <person name="Almeida L.G."/>
            <person name="Nicolas M.F."/>
            <person name="Souza R.C."/>
            <person name="Vasconcelos A.T.R."/>
        </authorList>
    </citation>
    <scope>NUCLEOTIDE SEQUENCE</scope>
</reference>
<dbReference type="EnsemblMetazoa" id="ADAC006296-RA">
    <property type="protein sequence ID" value="ADAC006296-PA"/>
    <property type="gene ID" value="ADAC006296"/>
</dbReference>
<dbReference type="PROSITE" id="PS50836">
    <property type="entry name" value="DOMON"/>
    <property type="match status" value="1"/>
</dbReference>
<dbReference type="VEuPathDB" id="VectorBase:ADAR2_003024"/>
<dbReference type="EMBL" id="ADMH02001572">
    <property type="protein sequence ID" value="ETN62030.1"/>
    <property type="molecule type" value="Genomic_DNA"/>
</dbReference>
<dbReference type="InterPro" id="IPR005018">
    <property type="entry name" value="DOMON_domain"/>
</dbReference>
<dbReference type="GO" id="GO:0005507">
    <property type="term" value="F:copper ion binding"/>
    <property type="evidence" value="ECO:0007669"/>
    <property type="project" value="TreeGrafter"/>
</dbReference>
<dbReference type="Pfam" id="PF03351">
    <property type="entry name" value="DOMON"/>
    <property type="match status" value="1"/>
</dbReference>
<evidence type="ECO:0000259" key="1">
    <source>
        <dbReference type="PROSITE" id="PS50836"/>
    </source>
</evidence>
<dbReference type="PANTHER" id="PTHR10157">
    <property type="entry name" value="DOPAMINE BETA HYDROXYLASE RELATED"/>
    <property type="match status" value="1"/>
</dbReference>
<dbReference type="VEuPathDB" id="VectorBase:ADAC006296"/>
<dbReference type="AlphaFoldDB" id="W5JGJ1"/>